<evidence type="ECO:0000313" key="2">
    <source>
        <dbReference type="EMBL" id="TGZ68590.1"/>
    </source>
</evidence>
<feature type="signal peptide" evidence="1">
    <location>
        <begin position="1"/>
        <end position="18"/>
    </location>
</feature>
<protein>
    <recommendedName>
        <fullName evidence="4">Snake toxin/toxin-like domain-containing protein</fullName>
    </recommendedName>
</protein>
<sequence>MTAPVQFFLVIFVSTAIAVGQTLVCYQTDFSLATGQLVQRTESNCRYCVFEELVIQGLERKVYQSCSTFCWPYEVINYARRICCRSSLCNANYQTARTFGYLGDAADVVVISN</sequence>
<dbReference type="Proteomes" id="UP000308267">
    <property type="component" value="Unassembled WGS sequence"/>
</dbReference>
<gene>
    <name evidence="2" type="ORF">CRM22_004194</name>
</gene>
<dbReference type="InterPro" id="IPR045860">
    <property type="entry name" value="Snake_toxin-like_sf"/>
</dbReference>
<keyword evidence="3" id="KW-1185">Reference proteome</keyword>
<reference evidence="2 3" key="1">
    <citation type="journal article" date="2019" name="BMC Genomics">
        <title>New insights from Opisthorchis felineus genome: update on genomics of the epidemiologically important liver flukes.</title>
        <authorList>
            <person name="Ershov N.I."/>
            <person name="Mordvinov V.A."/>
            <person name="Prokhortchouk E.B."/>
            <person name="Pakharukova M.Y."/>
            <person name="Gunbin K.V."/>
            <person name="Ustyantsev K."/>
            <person name="Genaev M.A."/>
            <person name="Blinov A.G."/>
            <person name="Mazur A."/>
            <person name="Boulygina E."/>
            <person name="Tsygankova S."/>
            <person name="Khrameeva E."/>
            <person name="Chekanov N."/>
            <person name="Fan G."/>
            <person name="Xiao A."/>
            <person name="Zhang H."/>
            <person name="Xu X."/>
            <person name="Yang H."/>
            <person name="Solovyev V."/>
            <person name="Lee S.M."/>
            <person name="Liu X."/>
            <person name="Afonnikov D.A."/>
            <person name="Skryabin K.G."/>
        </authorList>
    </citation>
    <scope>NUCLEOTIDE SEQUENCE [LARGE SCALE GENOMIC DNA]</scope>
    <source>
        <strain evidence="2">AK-0245</strain>
        <tissue evidence="2">Whole organism</tissue>
    </source>
</reference>
<evidence type="ECO:0000256" key="1">
    <source>
        <dbReference type="SAM" id="SignalP"/>
    </source>
</evidence>
<name>A0A4S2LXI2_OPIFE</name>
<accession>A0A4S2LXI2</accession>
<feature type="chain" id="PRO_5020561005" description="Snake toxin/toxin-like domain-containing protein" evidence="1">
    <location>
        <begin position="19"/>
        <end position="113"/>
    </location>
</feature>
<dbReference type="SUPFAM" id="SSF57302">
    <property type="entry name" value="Snake toxin-like"/>
    <property type="match status" value="1"/>
</dbReference>
<organism evidence="2 3">
    <name type="scientific">Opisthorchis felineus</name>
    <dbReference type="NCBI Taxonomy" id="147828"/>
    <lineage>
        <taxon>Eukaryota</taxon>
        <taxon>Metazoa</taxon>
        <taxon>Spiralia</taxon>
        <taxon>Lophotrochozoa</taxon>
        <taxon>Platyhelminthes</taxon>
        <taxon>Trematoda</taxon>
        <taxon>Digenea</taxon>
        <taxon>Opisthorchiida</taxon>
        <taxon>Opisthorchiata</taxon>
        <taxon>Opisthorchiidae</taxon>
        <taxon>Opisthorchis</taxon>
    </lineage>
</organism>
<evidence type="ECO:0000313" key="3">
    <source>
        <dbReference type="Proteomes" id="UP000308267"/>
    </source>
</evidence>
<proteinExistence type="predicted"/>
<comment type="caution">
    <text evidence="2">The sequence shown here is derived from an EMBL/GenBank/DDBJ whole genome shotgun (WGS) entry which is preliminary data.</text>
</comment>
<dbReference type="AlphaFoldDB" id="A0A4S2LXI2"/>
<dbReference type="OrthoDB" id="10288432at2759"/>
<dbReference type="EMBL" id="SJOL01006358">
    <property type="protein sequence ID" value="TGZ68590.1"/>
    <property type="molecule type" value="Genomic_DNA"/>
</dbReference>
<evidence type="ECO:0008006" key="4">
    <source>
        <dbReference type="Google" id="ProtNLM"/>
    </source>
</evidence>
<keyword evidence="1" id="KW-0732">Signal</keyword>